<comment type="subcellular location">
    <subcellularLocation>
        <location evidence="1">Membrane</location>
        <topology evidence="1">Multi-pass membrane protein</topology>
    </subcellularLocation>
</comment>
<keyword evidence="8" id="KW-1185">Reference proteome</keyword>
<proteinExistence type="predicted"/>
<feature type="transmembrane region" description="Helical" evidence="6">
    <location>
        <begin position="285"/>
        <end position="304"/>
    </location>
</feature>
<evidence type="ECO:0000313" key="7">
    <source>
        <dbReference type="EMBL" id="TCV97640.1"/>
    </source>
</evidence>
<name>A0A4R3YYB1_9GAMM</name>
<sequence>MDALTDLLTGFHVPTGAIAFADPANLGDFLFFELIYNYLNYQIATTGMDLMRRTMTWVSSIALVQTTLWVMLLGYRMTTGQLREPLAHVVERMARTAFIVTAATTMGIFGENLHEFLTVDVGKEINYLFTGDYEESSKAIDQNLAYTQVALAAIDAVQIPQGDDENRVQKAHAMLFAGFGTASPPMAAGVMLLLYQFTLAIFIGLAPPFILCLIFDQTKDLFRRWLMYGIGTLFSMAALNMVSAMVLSLSLRVAGAMWGSKFVNDTIYGSDPEGLSSQALQQGGVGLLLTVLIISVPPLAAVFFQGTAGHFLSYSALDPKNRPGPQGQPVGSYTPPQPSSVSERETGGRGFSHSPVSVNQMESKQADVIKRFAE</sequence>
<reference evidence="7 8" key="1">
    <citation type="submission" date="2019-03" db="EMBL/GenBank/DDBJ databases">
        <title>Above-ground endophytic microbial communities from plants in different locations in the United States.</title>
        <authorList>
            <person name="Frank C."/>
        </authorList>
    </citation>
    <scope>NUCLEOTIDE SEQUENCE [LARGE SCALE GENOMIC DNA]</scope>
    <source>
        <strain evidence="7 8">LP_13_YM</strain>
    </source>
</reference>
<evidence type="ECO:0000256" key="4">
    <source>
        <dbReference type="ARBA" id="ARBA00023136"/>
    </source>
</evidence>
<dbReference type="Pfam" id="PF04610">
    <property type="entry name" value="TrbL"/>
    <property type="match status" value="1"/>
</dbReference>
<dbReference type="EMBL" id="SMCS01000001">
    <property type="protein sequence ID" value="TCV97640.1"/>
    <property type="molecule type" value="Genomic_DNA"/>
</dbReference>
<comment type="caution">
    <text evidence="7">The sequence shown here is derived from an EMBL/GenBank/DDBJ whole genome shotgun (WGS) entry which is preliminary data.</text>
</comment>
<keyword evidence="2 6" id="KW-0812">Transmembrane</keyword>
<dbReference type="OrthoDB" id="5634624at2"/>
<feature type="compositionally biased region" description="Polar residues" evidence="5">
    <location>
        <begin position="354"/>
        <end position="363"/>
    </location>
</feature>
<feature type="transmembrane region" description="Helical" evidence="6">
    <location>
        <begin position="193"/>
        <end position="214"/>
    </location>
</feature>
<evidence type="ECO:0000256" key="3">
    <source>
        <dbReference type="ARBA" id="ARBA00022989"/>
    </source>
</evidence>
<gene>
    <name evidence="7" type="ORF">EC912_101657</name>
</gene>
<dbReference type="GO" id="GO:0030255">
    <property type="term" value="P:protein secretion by the type IV secretion system"/>
    <property type="evidence" value="ECO:0007669"/>
    <property type="project" value="InterPro"/>
</dbReference>
<evidence type="ECO:0000313" key="8">
    <source>
        <dbReference type="Proteomes" id="UP000295645"/>
    </source>
</evidence>
<feature type="transmembrane region" description="Helical" evidence="6">
    <location>
        <begin position="55"/>
        <end position="75"/>
    </location>
</feature>
<organism evidence="7 8">
    <name type="scientific">Luteibacter rhizovicinus</name>
    <dbReference type="NCBI Taxonomy" id="242606"/>
    <lineage>
        <taxon>Bacteria</taxon>
        <taxon>Pseudomonadati</taxon>
        <taxon>Pseudomonadota</taxon>
        <taxon>Gammaproteobacteria</taxon>
        <taxon>Lysobacterales</taxon>
        <taxon>Rhodanobacteraceae</taxon>
        <taxon>Luteibacter</taxon>
    </lineage>
</organism>
<dbReference type="Proteomes" id="UP000295645">
    <property type="component" value="Unassembled WGS sequence"/>
</dbReference>
<dbReference type="AlphaFoldDB" id="A0A4R3YYB1"/>
<evidence type="ECO:0000256" key="1">
    <source>
        <dbReference type="ARBA" id="ARBA00004141"/>
    </source>
</evidence>
<keyword evidence="4 6" id="KW-0472">Membrane</keyword>
<feature type="compositionally biased region" description="Basic and acidic residues" evidence="5">
    <location>
        <begin position="364"/>
        <end position="374"/>
    </location>
</feature>
<dbReference type="InterPro" id="IPR007688">
    <property type="entry name" value="Conjugal_tfr_TrbL/VirB6"/>
</dbReference>
<protein>
    <submittedName>
        <fullName evidence="7">Type IV secretion system protein VirB6</fullName>
    </submittedName>
</protein>
<evidence type="ECO:0000256" key="2">
    <source>
        <dbReference type="ARBA" id="ARBA00022692"/>
    </source>
</evidence>
<feature type="region of interest" description="Disordered" evidence="5">
    <location>
        <begin position="322"/>
        <end position="374"/>
    </location>
</feature>
<feature type="transmembrane region" description="Helical" evidence="6">
    <location>
        <begin position="226"/>
        <end position="251"/>
    </location>
</feature>
<dbReference type="RefSeq" id="WP_132141684.1">
    <property type="nucleotide sequence ID" value="NZ_SMCS01000001.1"/>
</dbReference>
<accession>A0A4R3YYB1</accession>
<evidence type="ECO:0000256" key="5">
    <source>
        <dbReference type="SAM" id="MobiDB-lite"/>
    </source>
</evidence>
<keyword evidence="3 6" id="KW-1133">Transmembrane helix</keyword>
<evidence type="ECO:0000256" key="6">
    <source>
        <dbReference type="SAM" id="Phobius"/>
    </source>
</evidence>
<dbReference type="GO" id="GO:0016020">
    <property type="term" value="C:membrane"/>
    <property type="evidence" value="ECO:0007669"/>
    <property type="project" value="UniProtKB-SubCell"/>
</dbReference>